<reference evidence="2 3" key="1">
    <citation type="submission" date="2018-06" db="EMBL/GenBank/DDBJ databases">
        <title>Three novel Pseudomonas species isolated from symptomatic oak.</title>
        <authorList>
            <person name="Bueno-Gonzalez V."/>
            <person name="Brady C."/>
        </authorList>
    </citation>
    <scope>NUCLEOTIDE SEQUENCE [LARGE SCALE GENOMIC DNA]</scope>
    <source>
        <strain evidence="2 3">P9A</strain>
    </source>
</reference>
<feature type="transmembrane region" description="Helical" evidence="1">
    <location>
        <begin position="20"/>
        <end position="39"/>
    </location>
</feature>
<keyword evidence="1" id="KW-0472">Membrane</keyword>
<evidence type="ECO:0000313" key="3">
    <source>
        <dbReference type="Proteomes" id="UP000292302"/>
    </source>
</evidence>
<accession>A0A4Q9QQ30</accession>
<evidence type="ECO:0000313" key="2">
    <source>
        <dbReference type="EMBL" id="TBU81916.1"/>
    </source>
</evidence>
<dbReference type="Proteomes" id="UP000292302">
    <property type="component" value="Unassembled WGS sequence"/>
</dbReference>
<gene>
    <name evidence="2" type="ORF">DNK06_05190</name>
</gene>
<comment type="caution">
    <text evidence="2">The sequence shown here is derived from an EMBL/GenBank/DDBJ whole genome shotgun (WGS) entry which is preliminary data.</text>
</comment>
<keyword evidence="3" id="KW-1185">Reference proteome</keyword>
<evidence type="ECO:0000256" key="1">
    <source>
        <dbReference type="SAM" id="Phobius"/>
    </source>
</evidence>
<keyword evidence="1" id="KW-0812">Transmembrane</keyword>
<dbReference type="AlphaFoldDB" id="A0A4Q9QQ30"/>
<protein>
    <submittedName>
        <fullName evidence="2">Uncharacterized protein</fullName>
    </submittedName>
</protein>
<name>A0A4Q9QQ30_9GAMM</name>
<organism evidence="2 3">
    <name type="scientific">Phytopseudomonas daroniae</name>
    <dbReference type="NCBI Taxonomy" id="2487519"/>
    <lineage>
        <taxon>Bacteria</taxon>
        <taxon>Pseudomonadati</taxon>
        <taxon>Pseudomonadota</taxon>
        <taxon>Gammaproteobacteria</taxon>
        <taxon>Pseudomonadales</taxon>
        <taxon>Pseudomonadaceae</taxon>
        <taxon>Phytopseudomonas</taxon>
    </lineage>
</organism>
<proteinExistence type="predicted"/>
<dbReference type="EMBL" id="QJUI01000004">
    <property type="protein sequence ID" value="TBU81916.1"/>
    <property type="molecule type" value="Genomic_DNA"/>
</dbReference>
<keyword evidence="1" id="KW-1133">Transmembrane helix</keyword>
<sequence>MKFPLKQEFLRSFRILDGCGRLSLLLVIYRMFHLLIYKVERFLAQVDIKNLGLHTFWLWMISRSLFMWIIWVSINPMLRLLVRLELMLGWLILEVILRNRVEI</sequence>
<feature type="transmembrane region" description="Helical" evidence="1">
    <location>
        <begin position="51"/>
        <end position="74"/>
    </location>
</feature>